<dbReference type="Gene3D" id="3.40.50.720">
    <property type="entry name" value="NAD(P)-binding Rossmann-like Domain"/>
    <property type="match status" value="1"/>
</dbReference>
<protein>
    <submittedName>
        <fullName evidence="1">SDR family oxidoreductase</fullName>
    </submittedName>
</protein>
<dbReference type="InterPro" id="IPR036291">
    <property type="entry name" value="NAD(P)-bd_dom_sf"/>
</dbReference>
<keyword evidence="2" id="KW-1185">Reference proteome</keyword>
<proteinExistence type="predicted"/>
<dbReference type="SUPFAM" id="SSF51735">
    <property type="entry name" value="NAD(P)-binding Rossmann-fold domains"/>
    <property type="match status" value="1"/>
</dbReference>
<accession>A0ABP8QKW0</accession>
<sequence>MLVSGVGPGLGRSLAVRSALAGADVVLAARTESTLRAVADEVEKLGRRALAVPADITDVASSAALADRALDAYGHVDVLLSSAFVHPPQEELLDADLDAMPRWYDVNVLAGVRLVQRLAPALIASRGAVVMVNSMVIRNRLPRFGAYRMTKASLLAAARSLSVELGPKGVRVNSIAPGYIWADRVQAYFRRIAESRGVSARQVYEEAVAAVDLRRLPEPDEIADAAVFLASDMASAITGQCLDVNCGETHH</sequence>
<dbReference type="Proteomes" id="UP001500503">
    <property type="component" value="Unassembled WGS sequence"/>
</dbReference>
<dbReference type="CDD" id="cd05233">
    <property type="entry name" value="SDR_c"/>
    <property type="match status" value="1"/>
</dbReference>
<gene>
    <name evidence="1" type="ORF">GCM10023191_057210</name>
</gene>
<organism evidence="1 2">
    <name type="scientific">Actinoallomurus oryzae</name>
    <dbReference type="NCBI Taxonomy" id="502180"/>
    <lineage>
        <taxon>Bacteria</taxon>
        <taxon>Bacillati</taxon>
        <taxon>Actinomycetota</taxon>
        <taxon>Actinomycetes</taxon>
        <taxon>Streptosporangiales</taxon>
        <taxon>Thermomonosporaceae</taxon>
        <taxon>Actinoallomurus</taxon>
    </lineage>
</organism>
<dbReference type="PANTHER" id="PTHR43975:SF2">
    <property type="entry name" value="EG:BACR7A4.14 PROTEIN-RELATED"/>
    <property type="match status" value="1"/>
</dbReference>
<name>A0ABP8QKW0_9ACTN</name>
<dbReference type="PRINTS" id="PR00081">
    <property type="entry name" value="GDHRDH"/>
</dbReference>
<comment type="caution">
    <text evidence="1">The sequence shown here is derived from an EMBL/GenBank/DDBJ whole genome shotgun (WGS) entry which is preliminary data.</text>
</comment>
<dbReference type="NCBIfam" id="NF005909">
    <property type="entry name" value="PRK07890.1"/>
    <property type="match status" value="1"/>
</dbReference>
<dbReference type="InterPro" id="IPR002347">
    <property type="entry name" value="SDR_fam"/>
</dbReference>
<reference evidence="2" key="1">
    <citation type="journal article" date="2019" name="Int. J. Syst. Evol. Microbiol.">
        <title>The Global Catalogue of Microorganisms (GCM) 10K type strain sequencing project: providing services to taxonomists for standard genome sequencing and annotation.</title>
        <authorList>
            <consortium name="The Broad Institute Genomics Platform"/>
            <consortium name="The Broad Institute Genome Sequencing Center for Infectious Disease"/>
            <person name="Wu L."/>
            <person name="Ma J."/>
        </authorList>
    </citation>
    <scope>NUCLEOTIDE SEQUENCE [LARGE SCALE GENOMIC DNA]</scope>
    <source>
        <strain evidence="2">JCM 17933</strain>
    </source>
</reference>
<evidence type="ECO:0000313" key="1">
    <source>
        <dbReference type="EMBL" id="GAA4503880.1"/>
    </source>
</evidence>
<dbReference type="Pfam" id="PF13561">
    <property type="entry name" value="adh_short_C2"/>
    <property type="match status" value="1"/>
</dbReference>
<dbReference type="EMBL" id="BAABHF010000034">
    <property type="protein sequence ID" value="GAA4503880.1"/>
    <property type="molecule type" value="Genomic_DNA"/>
</dbReference>
<evidence type="ECO:0000313" key="2">
    <source>
        <dbReference type="Proteomes" id="UP001500503"/>
    </source>
</evidence>
<dbReference type="PANTHER" id="PTHR43975">
    <property type="entry name" value="ZGC:101858"/>
    <property type="match status" value="1"/>
</dbReference>